<evidence type="ECO:0000256" key="2">
    <source>
        <dbReference type="ARBA" id="ARBA00022630"/>
    </source>
</evidence>
<keyword evidence="7" id="KW-1185">Reference proteome</keyword>
<sequence>MSALNVAVLCGSLQQPSRTLVLCEALLARIGEFRTIVPQRVEIAQFGRRLGACYWRSELPEDILAQVVAVENADVLIAASPVHNATFSGLFKHFLDMTAMDSLAGKPTLLAATGGSALHGLVIDQQLRPLLAMKQALTLPIGVFATEADFVDHKLCSLALEKRIELAVRLALPFLPGAD</sequence>
<dbReference type="InterPro" id="IPR029039">
    <property type="entry name" value="Flavoprotein-like_sf"/>
</dbReference>
<accession>A0A1G8GEB5</accession>
<feature type="domain" description="NADPH-dependent FMN reductase-like" evidence="5">
    <location>
        <begin position="5"/>
        <end position="147"/>
    </location>
</feature>
<dbReference type="PANTHER" id="PTHR43408">
    <property type="entry name" value="FMN REDUCTASE (NADPH)"/>
    <property type="match status" value="1"/>
</dbReference>
<evidence type="ECO:0000256" key="4">
    <source>
        <dbReference type="ARBA" id="ARBA00023002"/>
    </source>
</evidence>
<dbReference type="OrthoDB" id="1643408at2"/>
<name>A0A1G8GEB5_9RHOO</name>
<dbReference type="Gene3D" id="3.40.50.360">
    <property type="match status" value="1"/>
</dbReference>
<dbReference type="RefSeq" id="WP_091938262.1">
    <property type="nucleotide sequence ID" value="NZ_FNCY01000010.1"/>
</dbReference>
<organism evidence="6 7">
    <name type="scientific">Propionivibrio dicarboxylicus</name>
    <dbReference type="NCBI Taxonomy" id="83767"/>
    <lineage>
        <taxon>Bacteria</taxon>
        <taxon>Pseudomonadati</taxon>
        <taxon>Pseudomonadota</taxon>
        <taxon>Betaproteobacteria</taxon>
        <taxon>Rhodocyclales</taxon>
        <taxon>Rhodocyclaceae</taxon>
        <taxon>Propionivibrio</taxon>
    </lineage>
</organism>
<dbReference type="InterPro" id="IPR005025">
    <property type="entry name" value="FMN_Rdtase-like_dom"/>
</dbReference>
<evidence type="ECO:0000256" key="3">
    <source>
        <dbReference type="ARBA" id="ARBA00022643"/>
    </source>
</evidence>
<dbReference type="EMBL" id="FNCY01000010">
    <property type="protein sequence ID" value="SDH92742.1"/>
    <property type="molecule type" value="Genomic_DNA"/>
</dbReference>
<dbReference type="STRING" id="83767.SAMN05660652_02562"/>
<comment type="similarity">
    <text evidence="1">Belongs to the SsuE family.</text>
</comment>
<dbReference type="PANTHER" id="PTHR43408:SF2">
    <property type="entry name" value="FMN REDUCTASE (NADPH)"/>
    <property type="match status" value="1"/>
</dbReference>
<evidence type="ECO:0000259" key="5">
    <source>
        <dbReference type="Pfam" id="PF03358"/>
    </source>
</evidence>
<proteinExistence type="inferred from homology"/>
<protein>
    <submittedName>
        <fullName evidence="6">FMN reductase</fullName>
    </submittedName>
</protein>
<dbReference type="Pfam" id="PF03358">
    <property type="entry name" value="FMN_red"/>
    <property type="match status" value="1"/>
</dbReference>
<dbReference type="AlphaFoldDB" id="A0A1G8GEB5"/>
<reference evidence="6 7" key="1">
    <citation type="submission" date="2016-10" db="EMBL/GenBank/DDBJ databases">
        <authorList>
            <person name="de Groot N.N."/>
        </authorList>
    </citation>
    <scope>NUCLEOTIDE SEQUENCE [LARGE SCALE GENOMIC DNA]</scope>
    <source>
        <strain evidence="6 7">DSM 5885</strain>
    </source>
</reference>
<dbReference type="Proteomes" id="UP000198607">
    <property type="component" value="Unassembled WGS sequence"/>
</dbReference>
<keyword evidence="2" id="KW-0285">Flavoprotein</keyword>
<evidence type="ECO:0000313" key="7">
    <source>
        <dbReference type="Proteomes" id="UP000198607"/>
    </source>
</evidence>
<evidence type="ECO:0000256" key="1">
    <source>
        <dbReference type="ARBA" id="ARBA00005990"/>
    </source>
</evidence>
<keyword evidence="4" id="KW-0560">Oxidoreductase</keyword>
<dbReference type="GO" id="GO:0016491">
    <property type="term" value="F:oxidoreductase activity"/>
    <property type="evidence" value="ECO:0007669"/>
    <property type="project" value="UniProtKB-KW"/>
</dbReference>
<evidence type="ECO:0000313" key="6">
    <source>
        <dbReference type="EMBL" id="SDH92742.1"/>
    </source>
</evidence>
<dbReference type="InterPro" id="IPR051814">
    <property type="entry name" value="NAD(P)H-dep_FMN_reductase"/>
</dbReference>
<dbReference type="SUPFAM" id="SSF52218">
    <property type="entry name" value="Flavoproteins"/>
    <property type="match status" value="1"/>
</dbReference>
<gene>
    <name evidence="6" type="ORF">SAMN05660652_02562</name>
</gene>
<keyword evidence="3" id="KW-0288">FMN</keyword>